<dbReference type="CDD" id="cd01949">
    <property type="entry name" value="GGDEF"/>
    <property type="match status" value="1"/>
</dbReference>
<dbReference type="Gene3D" id="3.20.20.450">
    <property type="entry name" value="EAL domain"/>
    <property type="match status" value="1"/>
</dbReference>
<dbReference type="PROSITE" id="PS50883">
    <property type="entry name" value="EAL"/>
    <property type="match status" value="1"/>
</dbReference>
<dbReference type="PANTHER" id="PTHR44757">
    <property type="entry name" value="DIGUANYLATE CYCLASE DGCP"/>
    <property type="match status" value="1"/>
</dbReference>
<dbReference type="SUPFAM" id="SSF55073">
    <property type="entry name" value="Nucleotide cyclase"/>
    <property type="match status" value="1"/>
</dbReference>
<dbReference type="InterPro" id="IPR052155">
    <property type="entry name" value="Biofilm_reg_signaling"/>
</dbReference>
<dbReference type="InterPro" id="IPR043128">
    <property type="entry name" value="Rev_trsase/Diguanyl_cyclase"/>
</dbReference>
<reference evidence="5 6" key="1">
    <citation type="submission" date="2015-04" db="EMBL/GenBank/DDBJ databases">
        <title>Complete Sequence for the Genome of the Thioalkalivibrio versutus D301.</title>
        <authorList>
            <person name="Mu T."/>
            <person name="Zhou J."/>
            <person name="Xu X."/>
        </authorList>
    </citation>
    <scope>NUCLEOTIDE SEQUENCE [LARGE SCALE GENOMIC DNA]</scope>
    <source>
        <strain evidence="5 6">D301</strain>
    </source>
</reference>
<proteinExistence type="predicted"/>
<dbReference type="InterPro" id="IPR035919">
    <property type="entry name" value="EAL_sf"/>
</dbReference>
<feature type="domain" description="EAL" evidence="3">
    <location>
        <begin position="389"/>
        <end position="643"/>
    </location>
</feature>
<dbReference type="STRING" id="106634.TVD_06790"/>
<dbReference type="SMART" id="SM00267">
    <property type="entry name" value="GGDEF"/>
    <property type="match status" value="1"/>
</dbReference>
<organism evidence="5 6">
    <name type="scientific">Thioalkalivibrio versutus</name>
    <dbReference type="NCBI Taxonomy" id="106634"/>
    <lineage>
        <taxon>Bacteria</taxon>
        <taxon>Pseudomonadati</taxon>
        <taxon>Pseudomonadota</taxon>
        <taxon>Gammaproteobacteria</taxon>
        <taxon>Chromatiales</taxon>
        <taxon>Ectothiorhodospiraceae</taxon>
        <taxon>Thioalkalivibrio</taxon>
    </lineage>
</organism>
<dbReference type="InterPro" id="IPR001633">
    <property type="entry name" value="EAL_dom"/>
</dbReference>
<name>A0A0G3G1H8_9GAMM</name>
<feature type="domain" description="GGDEF" evidence="4">
    <location>
        <begin position="238"/>
        <end position="380"/>
    </location>
</feature>
<dbReference type="InterPro" id="IPR029787">
    <property type="entry name" value="Nucleotide_cyclase"/>
</dbReference>
<dbReference type="NCBIfam" id="TIGR00254">
    <property type="entry name" value="GGDEF"/>
    <property type="match status" value="1"/>
</dbReference>
<sequence>MSPSYRTPEEVNALHERIRFLEEALEANAYAMDVLASTTAIFGDTDRNRSPELIIQNTIESIRRLLPTQDMAVYVLDHDCSFNLDYQERPGELTPDLSETVEQLIQDGQFSWALHQNHPVCLPSPVEGESVMLHVISTRTRIRGMFVARFRQAELQRYEMILSTLTMVLFNTAYALESADLFQMMDRRQKALQRITERQSRELLHHMSHDSLTNLPNRMLFSDRLSQAMERHAGAAAGHVALILLDLDNFKRTNDSLGHRAGDELIRKVAQDLSALLDHARERSGRHLRTTLSRLGGDEFGILVEDTHGLEGVVRLVTDVVRKTATERQIFDQPVVSSVSCGIAVYPYDGEDADTLLGNADAAMYEAKQRGRNGFRFYTQDLNARTFRHFELENELGQAIANDQLRLHYQPKIDLDSGRIIGAEALIRWQHPTLGLLPPSHFIELAEDMTLIEEIGEWVLRQVCRDLQSLRLAEDELPRIAINVSARQLRQPDLAGTFHRIIREAGIPPRCIELELTETAIMDDPQGAARVFQRLRHAGMSLAVDDFGTGHASLVQLKQIPADTLKIDRSFVKDLDQGEEHSQIVRAIILMAHTLGLDVIAEGVETERQAEILQQLDCHTAQGFYFSHPVAFDALRGLLRDRVQLPAATA</sequence>
<dbReference type="Pfam" id="PF00990">
    <property type="entry name" value="GGDEF"/>
    <property type="match status" value="1"/>
</dbReference>
<evidence type="ECO:0000259" key="4">
    <source>
        <dbReference type="PROSITE" id="PS50887"/>
    </source>
</evidence>
<dbReference type="PROSITE" id="PS50887">
    <property type="entry name" value="GGDEF"/>
    <property type="match status" value="1"/>
</dbReference>
<dbReference type="PATRIC" id="fig|106634.4.peg.1391"/>
<dbReference type="Proteomes" id="UP000064201">
    <property type="component" value="Chromosome"/>
</dbReference>
<evidence type="ECO:0000259" key="3">
    <source>
        <dbReference type="PROSITE" id="PS50883"/>
    </source>
</evidence>
<dbReference type="Gene3D" id="3.30.70.270">
    <property type="match status" value="1"/>
</dbReference>
<dbReference type="FunFam" id="3.20.20.450:FF:000001">
    <property type="entry name" value="Cyclic di-GMP phosphodiesterase yahA"/>
    <property type="match status" value="1"/>
</dbReference>
<dbReference type="OrthoDB" id="9176779at2"/>
<dbReference type="AlphaFoldDB" id="A0A0G3G1H8"/>
<protein>
    <recommendedName>
        <fullName evidence="1">cyclic-guanylate-specific phosphodiesterase</fullName>
        <ecNumber evidence="1">3.1.4.52</ecNumber>
    </recommendedName>
</protein>
<dbReference type="EMBL" id="CP011367">
    <property type="protein sequence ID" value="AKJ95083.1"/>
    <property type="molecule type" value="Genomic_DNA"/>
</dbReference>
<dbReference type="PANTHER" id="PTHR44757:SF2">
    <property type="entry name" value="BIOFILM ARCHITECTURE MAINTENANCE PROTEIN MBAA"/>
    <property type="match status" value="1"/>
</dbReference>
<dbReference type="GO" id="GO:0071111">
    <property type="term" value="F:cyclic-guanylate-specific phosphodiesterase activity"/>
    <property type="evidence" value="ECO:0007669"/>
    <property type="project" value="UniProtKB-EC"/>
</dbReference>
<dbReference type="EC" id="3.1.4.52" evidence="1"/>
<dbReference type="KEGG" id="tvr:TVD_06790"/>
<accession>A0A0G3G1H8</accession>
<evidence type="ECO:0000256" key="2">
    <source>
        <dbReference type="ARBA" id="ARBA00022636"/>
    </source>
</evidence>
<evidence type="ECO:0000313" key="5">
    <source>
        <dbReference type="EMBL" id="AKJ95083.1"/>
    </source>
</evidence>
<dbReference type="SUPFAM" id="SSF141868">
    <property type="entry name" value="EAL domain-like"/>
    <property type="match status" value="1"/>
</dbReference>
<dbReference type="CDD" id="cd01948">
    <property type="entry name" value="EAL"/>
    <property type="match status" value="1"/>
</dbReference>
<dbReference type="InterPro" id="IPR000160">
    <property type="entry name" value="GGDEF_dom"/>
</dbReference>
<gene>
    <name evidence="5" type="ORF">TVD_06790</name>
</gene>
<evidence type="ECO:0000256" key="1">
    <source>
        <dbReference type="ARBA" id="ARBA00012282"/>
    </source>
</evidence>
<keyword evidence="6" id="KW-1185">Reference proteome</keyword>
<dbReference type="Pfam" id="PF00563">
    <property type="entry name" value="EAL"/>
    <property type="match status" value="1"/>
</dbReference>
<keyword evidence="2" id="KW-0973">c-di-GMP</keyword>
<dbReference type="RefSeq" id="WP_047251165.1">
    <property type="nucleotide sequence ID" value="NZ_CP011367.1"/>
</dbReference>
<evidence type="ECO:0000313" key="6">
    <source>
        <dbReference type="Proteomes" id="UP000064201"/>
    </source>
</evidence>
<dbReference type="SMART" id="SM00052">
    <property type="entry name" value="EAL"/>
    <property type="match status" value="1"/>
</dbReference>